<feature type="region of interest" description="Disordered" evidence="1">
    <location>
        <begin position="86"/>
        <end position="148"/>
    </location>
</feature>
<gene>
    <name evidence="2" type="ORF">O3P69_004202</name>
</gene>
<feature type="region of interest" description="Disordered" evidence="1">
    <location>
        <begin position="1"/>
        <end position="27"/>
    </location>
</feature>
<accession>A0AAW0UIZ1</accession>
<dbReference type="AlphaFoldDB" id="A0AAW0UIZ1"/>
<name>A0AAW0UIZ1_SCYPA</name>
<dbReference type="Proteomes" id="UP001487740">
    <property type="component" value="Unassembled WGS sequence"/>
</dbReference>
<protein>
    <submittedName>
        <fullName evidence="2">Uncharacterized protein</fullName>
    </submittedName>
</protein>
<comment type="caution">
    <text evidence="2">The sequence shown here is derived from an EMBL/GenBank/DDBJ whole genome shotgun (WGS) entry which is preliminary data.</text>
</comment>
<dbReference type="EMBL" id="JARAKH010000012">
    <property type="protein sequence ID" value="KAK8398931.1"/>
    <property type="molecule type" value="Genomic_DNA"/>
</dbReference>
<sequence length="148" mass="16530">MTAVGAWMNDELDWKEEEEEEKEKEEEVVINVRMTAVGAWINDELDWKEEEEDEVTSLLPVMPGTCNGAGQVNMAGPVGRWAAATDISTTSSSSSSVTPTPTYTRKRKWLDRRSGYGTHTQNLPTTHPPTHPFFTFPAPPPDPRRATL</sequence>
<organism evidence="2 3">
    <name type="scientific">Scylla paramamosain</name>
    <name type="common">Mud crab</name>
    <dbReference type="NCBI Taxonomy" id="85552"/>
    <lineage>
        <taxon>Eukaryota</taxon>
        <taxon>Metazoa</taxon>
        <taxon>Ecdysozoa</taxon>
        <taxon>Arthropoda</taxon>
        <taxon>Crustacea</taxon>
        <taxon>Multicrustacea</taxon>
        <taxon>Malacostraca</taxon>
        <taxon>Eumalacostraca</taxon>
        <taxon>Eucarida</taxon>
        <taxon>Decapoda</taxon>
        <taxon>Pleocyemata</taxon>
        <taxon>Brachyura</taxon>
        <taxon>Eubrachyura</taxon>
        <taxon>Portunoidea</taxon>
        <taxon>Portunidae</taxon>
        <taxon>Portuninae</taxon>
        <taxon>Scylla</taxon>
    </lineage>
</organism>
<evidence type="ECO:0000313" key="2">
    <source>
        <dbReference type="EMBL" id="KAK8398931.1"/>
    </source>
</evidence>
<proteinExistence type="predicted"/>
<feature type="compositionally biased region" description="Pro residues" evidence="1">
    <location>
        <begin position="126"/>
        <end position="141"/>
    </location>
</feature>
<feature type="compositionally biased region" description="Acidic residues" evidence="1">
    <location>
        <begin position="10"/>
        <end position="27"/>
    </location>
</feature>
<evidence type="ECO:0000256" key="1">
    <source>
        <dbReference type="SAM" id="MobiDB-lite"/>
    </source>
</evidence>
<evidence type="ECO:0000313" key="3">
    <source>
        <dbReference type="Proteomes" id="UP001487740"/>
    </source>
</evidence>
<reference evidence="2 3" key="1">
    <citation type="submission" date="2023-03" db="EMBL/GenBank/DDBJ databases">
        <title>High-quality genome of Scylla paramamosain provides insights in environmental adaptation.</title>
        <authorList>
            <person name="Zhang L."/>
        </authorList>
    </citation>
    <scope>NUCLEOTIDE SEQUENCE [LARGE SCALE GENOMIC DNA]</scope>
    <source>
        <strain evidence="2">LZ_2023a</strain>
        <tissue evidence="2">Muscle</tissue>
    </source>
</reference>
<feature type="compositionally biased region" description="Low complexity" evidence="1">
    <location>
        <begin position="88"/>
        <end position="103"/>
    </location>
</feature>
<keyword evidence="3" id="KW-1185">Reference proteome</keyword>